<protein>
    <submittedName>
        <fullName evidence="1">Uncharacterized protein</fullName>
    </submittedName>
</protein>
<gene>
    <name evidence="1" type="ORF">IFT41_18605</name>
</gene>
<dbReference type="Proteomes" id="UP000610459">
    <property type="component" value="Unassembled WGS sequence"/>
</dbReference>
<name>A0ACC5PSH8_ENTAG</name>
<reference evidence="1 2" key="1">
    <citation type="journal article" date="2020" name="FEMS Microbiol. Ecol.">
        <title>Temporal dynamics of bacterial communities during seed development and maturation.</title>
        <authorList>
            <person name="Chesneau G."/>
            <person name="Torres-Cortes G."/>
            <person name="Briand M."/>
            <person name="Darrasse A."/>
            <person name="Preveaux A."/>
            <person name="Marais C."/>
            <person name="Jacques M.A."/>
            <person name="Shade A."/>
            <person name="Barret M."/>
        </authorList>
    </citation>
    <scope>NUCLEOTIDE SEQUENCE [LARGE SCALE GENOMIC DNA]</scope>
    <source>
        <strain evidence="1 2">CFBP13709</strain>
    </source>
</reference>
<evidence type="ECO:0000313" key="1">
    <source>
        <dbReference type="EMBL" id="MBD8128112.1"/>
    </source>
</evidence>
<comment type="caution">
    <text evidence="1">The sequence shown here is derived from an EMBL/GenBank/DDBJ whole genome shotgun (WGS) entry which is preliminary data.</text>
</comment>
<evidence type="ECO:0000313" key="2">
    <source>
        <dbReference type="Proteomes" id="UP000610459"/>
    </source>
</evidence>
<proteinExistence type="predicted"/>
<sequence>MLTAEYNMEPLLNSYSLGLSAIFDEVNERVMLIVKAPKEYILTAKVNGGFDIFIVPPDNKKIHITTLCSAFLDAPDSPLVIITPMFNTSLSIEILRLLKSDKFSVHFFDVNNREMLGYECSHEYSQQGKNALEHMTLIEHDFSLLEFTVNDISYENVLRDEKNDFISIKFGKPTMPDDFVRIDATFFDNNYHGALHNEFGLGGVGLSKLIIEEPGAYQERDIALCLERVFRGEEIYLNPHNDKEKNREEIADLMVVHGNNVLLIQAKDSPNTQKIISNKLERKISTSRKHFDKALAQMQGAVKYFNNGGALGFYIGDKRYSLDMTGKEIVGVILLKEMFVENYEGFSSQTLMLSKTMDTTCIFLEYTDLHQMTFNTIEQPAAFFDLIDKIFKEGSEHGVLPKLRIF</sequence>
<dbReference type="EMBL" id="JACYNR010000013">
    <property type="protein sequence ID" value="MBD8128112.1"/>
    <property type="molecule type" value="Genomic_DNA"/>
</dbReference>
<keyword evidence="2" id="KW-1185">Reference proteome</keyword>
<organism evidence="1 2">
    <name type="scientific">Enterobacter agglomerans</name>
    <name type="common">Erwinia herbicola</name>
    <name type="synonym">Pantoea agglomerans</name>
    <dbReference type="NCBI Taxonomy" id="549"/>
    <lineage>
        <taxon>Bacteria</taxon>
        <taxon>Pseudomonadati</taxon>
        <taxon>Pseudomonadota</taxon>
        <taxon>Gammaproteobacteria</taxon>
        <taxon>Enterobacterales</taxon>
        <taxon>Erwiniaceae</taxon>
        <taxon>Pantoea</taxon>
        <taxon>Pantoea agglomerans group</taxon>
    </lineage>
</organism>
<accession>A0ACC5PSH8</accession>